<keyword evidence="4" id="KW-1185">Reference proteome</keyword>
<name>A0A2P2DV58_9LEPT</name>
<dbReference type="SUPFAM" id="SSF50129">
    <property type="entry name" value="GroES-like"/>
    <property type="match status" value="1"/>
</dbReference>
<dbReference type="Gene3D" id="3.40.50.720">
    <property type="entry name" value="NAD(P)-binding Rossmann-like Domain"/>
    <property type="match status" value="1"/>
</dbReference>
<reference evidence="3 4" key="1">
    <citation type="submission" date="2018-02" db="EMBL/GenBank/DDBJ databases">
        <title>Novel Leptospira species isolated from soil and water in Japan.</title>
        <authorList>
            <person name="Nakao R."/>
            <person name="Masuzawa T."/>
        </authorList>
    </citation>
    <scope>NUCLEOTIDE SEQUENCE [LARGE SCALE GENOMIC DNA]</scope>
    <source>
        <strain evidence="3 4">YH101</strain>
    </source>
</reference>
<dbReference type="RefSeq" id="WP_108972428.1">
    <property type="nucleotide sequence ID" value="NZ_BFBB01000001.1"/>
</dbReference>
<comment type="caution">
    <text evidence="3">The sequence shown here is derived from an EMBL/GenBank/DDBJ whole genome shotgun (WGS) entry which is preliminary data.</text>
</comment>
<dbReference type="InterPro" id="IPR036291">
    <property type="entry name" value="NAD(P)-bd_dom_sf"/>
</dbReference>
<dbReference type="InterPro" id="IPR011032">
    <property type="entry name" value="GroES-like_sf"/>
</dbReference>
<dbReference type="Pfam" id="PF08240">
    <property type="entry name" value="ADH_N"/>
    <property type="match status" value="1"/>
</dbReference>
<accession>A0A2P2DV58</accession>
<keyword evidence="1" id="KW-0521">NADP</keyword>
<evidence type="ECO:0000259" key="2">
    <source>
        <dbReference type="SMART" id="SM00829"/>
    </source>
</evidence>
<dbReference type="GO" id="GO:0016491">
    <property type="term" value="F:oxidoreductase activity"/>
    <property type="evidence" value="ECO:0007669"/>
    <property type="project" value="InterPro"/>
</dbReference>
<dbReference type="EMBL" id="BFBB01000001">
    <property type="protein sequence ID" value="GBF48528.1"/>
    <property type="molecule type" value="Genomic_DNA"/>
</dbReference>
<evidence type="ECO:0000313" key="4">
    <source>
        <dbReference type="Proteomes" id="UP000245133"/>
    </source>
</evidence>
<dbReference type="Gene3D" id="3.90.180.10">
    <property type="entry name" value="Medium-chain alcohol dehydrogenases, catalytic domain"/>
    <property type="match status" value="1"/>
</dbReference>
<evidence type="ECO:0000313" key="3">
    <source>
        <dbReference type="EMBL" id="GBF48528.1"/>
    </source>
</evidence>
<feature type="domain" description="Enoyl reductase (ER)" evidence="2">
    <location>
        <begin position="10"/>
        <end position="325"/>
    </location>
</feature>
<dbReference type="AlphaFoldDB" id="A0A2P2DV58"/>
<dbReference type="InterPro" id="IPR013149">
    <property type="entry name" value="ADH-like_C"/>
</dbReference>
<dbReference type="SMART" id="SM00829">
    <property type="entry name" value="PKS_ER"/>
    <property type="match status" value="1"/>
</dbReference>
<evidence type="ECO:0000256" key="1">
    <source>
        <dbReference type="ARBA" id="ARBA00022857"/>
    </source>
</evidence>
<sequence length="327" mass="35420">MKAIQIFEHGSADQLTVTELVTPKLKEGEVLIKVEAISINHFDILSRKGIYPKMQLPRTLGMDCAGVVISSTDLQGRWKGGERVLVLGETLGLGGPGAYSEYVNVPANEVFSIPDFLSMEEAASIGISCLTALYVTKYKLSDMKGRSVLIPGISGGVASSLLQFCKLFGAKTIVTSRSESHCVSAIGMGANYAIKSNDPNALKQIQEQTDGKGVDIVLNAVGGPSIPFSIQSLVQKGGQLYLIGTCAGKDVELNLFQILIKEINLIGCNFGSLLPEERGNIYQEFLEYLRQNQFHIQIDRIFPLTEAKEAHQYIESGGHSGKVILKP</sequence>
<proteinExistence type="predicted"/>
<dbReference type="InterPro" id="IPR013154">
    <property type="entry name" value="ADH-like_N"/>
</dbReference>
<protein>
    <submittedName>
        <fullName evidence="3">Alcohol dehydrogenase</fullName>
    </submittedName>
</protein>
<dbReference type="OrthoDB" id="9787435at2"/>
<dbReference type="PANTHER" id="PTHR44154">
    <property type="entry name" value="QUINONE OXIDOREDUCTASE"/>
    <property type="match status" value="1"/>
</dbReference>
<dbReference type="Proteomes" id="UP000245133">
    <property type="component" value="Unassembled WGS sequence"/>
</dbReference>
<dbReference type="InterPro" id="IPR020843">
    <property type="entry name" value="ER"/>
</dbReference>
<dbReference type="InterPro" id="IPR051603">
    <property type="entry name" value="Zinc-ADH_QOR/CCCR"/>
</dbReference>
<organism evidence="3 4">
    <name type="scientific">Leptospira ryugenii</name>
    <dbReference type="NCBI Taxonomy" id="1917863"/>
    <lineage>
        <taxon>Bacteria</taxon>
        <taxon>Pseudomonadati</taxon>
        <taxon>Spirochaetota</taxon>
        <taxon>Spirochaetia</taxon>
        <taxon>Leptospirales</taxon>
        <taxon>Leptospiraceae</taxon>
        <taxon>Leptospira</taxon>
    </lineage>
</organism>
<gene>
    <name evidence="3" type="primary">qor</name>
    <name evidence="3" type="ORF">LPTSP4_00270</name>
</gene>
<dbReference type="Pfam" id="PF00107">
    <property type="entry name" value="ADH_zinc_N"/>
    <property type="match status" value="1"/>
</dbReference>
<dbReference type="PANTHER" id="PTHR44154:SF1">
    <property type="entry name" value="QUINONE OXIDOREDUCTASE"/>
    <property type="match status" value="1"/>
</dbReference>
<dbReference type="SUPFAM" id="SSF51735">
    <property type="entry name" value="NAD(P)-binding Rossmann-fold domains"/>
    <property type="match status" value="1"/>
</dbReference>